<dbReference type="EMBL" id="JAUSUR010000007">
    <property type="protein sequence ID" value="MDQ0362656.1"/>
    <property type="molecule type" value="Genomic_DNA"/>
</dbReference>
<organism evidence="1 2">
    <name type="scientific">Breznakia pachnodae</name>
    <dbReference type="NCBI Taxonomy" id="265178"/>
    <lineage>
        <taxon>Bacteria</taxon>
        <taxon>Bacillati</taxon>
        <taxon>Bacillota</taxon>
        <taxon>Erysipelotrichia</taxon>
        <taxon>Erysipelotrichales</taxon>
        <taxon>Erysipelotrichaceae</taxon>
        <taxon>Breznakia</taxon>
    </lineage>
</organism>
<name>A0ABU0E6X2_9FIRM</name>
<protein>
    <submittedName>
        <fullName evidence="1">Uncharacterized protein</fullName>
    </submittedName>
</protein>
<proteinExistence type="predicted"/>
<comment type="caution">
    <text evidence="1">The sequence shown here is derived from an EMBL/GenBank/DDBJ whole genome shotgun (WGS) entry which is preliminary data.</text>
</comment>
<gene>
    <name evidence="1" type="ORF">J2S15_003410</name>
</gene>
<dbReference type="RefSeq" id="WP_307410466.1">
    <property type="nucleotide sequence ID" value="NZ_JAUSUR010000007.1"/>
</dbReference>
<keyword evidence="2" id="KW-1185">Reference proteome</keyword>
<reference evidence="1 2" key="1">
    <citation type="submission" date="2023-07" db="EMBL/GenBank/DDBJ databases">
        <title>Genomic Encyclopedia of Type Strains, Phase IV (KMG-IV): sequencing the most valuable type-strain genomes for metagenomic binning, comparative biology and taxonomic classification.</title>
        <authorList>
            <person name="Goeker M."/>
        </authorList>
    </citation>
    <scope>NUCLEOTIDE SEQUENCE [LARGE SCALE GENOMIC DNA]</scope>
    <source>
        <strain evidence="1 2">DSM 16784</strain>
    </source>
</reference>
<dbReference type="Proteomes" id="UP001230220">
    <property type="component" value="Unassembled WGS sequence"/>
</dbReference>
<sequence>MELLKKSYSNMVDDLENLGEKVPTNKIGKKGTDLLLRELDCRVIEYLHNLNKRYKKYEYDSVKGIFIEGNPVYDNSGIYEKTHVQICIRNPNCIKGYFSPRDIDPNFNNC</sequence>
<accession>A0ABU0E6X2</accession>
<evidence type="ECO:0000313" key="1">
    <source>
        <dbReference type="EMBL" id="MDQ0362656.1"/>
    </source>
</evidence>
<evidence type="ECO:0000313" key="2">
    <source>
        <dbReference type="Proteomes" id="UP001230220"/>
    </source>
</evidence>